<keyword evidence="1" id="KW-0732">Signal</keyword>
<dbReference type="Proteomes" id="UP000605099">
    <property type="component" value="Unassembled WGS sequence"/>
</dbReference>
<dbReference type="EMBL" id="BMLK01000004">
    <property type="protein sequence ID" value="GGN44712.1"/>
    <property type="molecule type" value="Genomic_DNA"/>
</dbReference>
<evidence type="ECO:0000313" key="2">
    <source>
        <dbReference type="EMBL" id="GGN44712.1"/>
    </source>
</evidence>
<feature type="chain" id="PRO_5045394168" evidence="1">
    <location>
        <begin position="22"/>
        <end position="521"/>
    </location>
</feature>
<evidence type="ECO:0000256" key="1">
    <source>
        <dbReference type="SAM" id="SignalP"/>
    </source>
</evidence>
<accession>A0ABQ2JE95</accession>
<protein>
    <submittedName>
        <fullName evidence="2">Peptidase S10</fullName>
    </submittedName>
</protein>
<comment type="caution">
    <text evidence="2">The sequence shown here is derived from an EMBL/GenBank/DDBJ whole genome shotgun (WGS) entry which is preliminary data.</text>
</comment>
<reference evidence="3" key="1">
    <citation type="journal article" date="2019" name="Int. J. Syst. Evol. Microbiol.">
        <title>The Global Catalogue of Microorganisms (GCM) 10K type strain sequencing project: providing services to taxonomists for standard genome sequencing and annotation.</title>
        <authorList>
            <consortium name="The Broad Institute Genomics Platform"/>
            <consortium name="The Broad Institute Genome Sequencing Center for Infectious Disease"/>
            <person name="Wu L."/>
            <person name="Ma J."/>
        </authorList>
    </citation>
    <scope>NUCLEOTIDE SEQUENCE [LARGE SCALE GENOMIC DNA]</scope>
    <source>
        <strain evidence="3">CGMCC 1.6784</strain>
    </source>
</reference>
<dbReference type="InterPro" id="IPR029058">
    <property type="entry name" value="AB_hydrolase_fold"/>
</dbReference>
<proteinExistence type="predicted"/>
<feature type="signal peptide" evidence="1">
    <location>
        <begin position="1"/>
        <end position="21"/>
    </location>
</feature>
<gene>
    <name evidence="2" type="ORF">GCM10011349_10040</name>
</gene>
<dbReference type="RefSeq" id="WP_188818602.1">
    <property type="nucleotide sequence ID" value="NZ_BMLK01000004.1"/>
</dbReference>
<dbReference type="InterPro" id="IPR001563">
    <property type="entry name" value="Peptidase_S10"/>
</dbReference>
<name>A0ABQ2JE95_9SPHN</name>
<dbReference type="Gene3D" id="3.40.50.1820">
    <property type="entry name" value="alpha/beta hydrolase"/>
    <property type="match status" value="1"/>
</dbReference>
<dbReference type="SUPFAM" id="SSF53474">
    <property type="entry name" value="alpha/beta-Hydrolases"/>
    <property type="match status" value="1"/>
</dbReference>
<dbReference type="Pfam" id="PF00450">
    <property type="entry name" value="Peptidase_S10"/>
    <property type="match status" value="1"/>
</dbReference>
<evidence type="ECO:0000313" key="3">
    <source>
        <dbReference type="Proteomes" id="UP000605099"/>
    </source>
</evidence>
<sequence>MKLPATLAVVSLLVLSQPALAQKPDDDAATAAKEHAKQTAKTVADNWASAPVEEVSKSTKGSVTVDGRSIAYTATAGTLTIRDDSGKPTASVFYTAYTAPGKHRPLTFFYNGGPGSASLWLRMGSFAPMRVQTTDPVSVKPAPFNVAPNPDSLIGSTDMVFIDAVGAGYSRPLGDTKPSTFYGVDQDVDAFAKAIFRYVNKNGRWGDPKYIFGESYGTTRSGALAYQLEDRGMALNGVMLLSSIMNYGIRQSGFDNIYVGYLPTFAAVAWYHNKVPDRPADLATFVEQSRQFANGAYAAALGKGQDITPAEEDAVARQLSRFTGLSVEFIKKANLRVDLNRFRKELLRDQRETVGRFDGRYLGIDPDAAGEGPDYDVSSTAITGAYVGSFLDRLTNTFGYRTDMHYRLSAREGADFKWDWSHESPQRGWGRNQNVADVTVDLSAAMRTNPHLRVLSLNGYYDMATPFHSTERDLKHMMLEPKLQPNLQFTYYPAGHMIYLNPEALHQMRLDLERFYAQGEN</sequence>
<organism evidence="2 3">
    <name type="scientific">Novosphingobium indicum</name>
    <dbReference type="NCBI Taxonomy" id="462949"/>
    <lineage>
        <taxon>Bacteria</taxon>
        <taxon>Pseudomonadati</taxon>
        <taxon>Pseudomonadota</taxon>
        <taxon>Alphaproteobacteria</taxon>
        <taxon>Sphingomonadales</taxon>
        <taxon>Sphingomonadaceae</taxon>
        <taxon>Novosphingobium</taxon>
    </lineage>
</organism>
<keyword evidence="3" id="KW-1185">Reference proteome</keyword>